<protein>
    <recommendedName>
        <fullName evidence="4">Periplasmic protein</fullName>
    </recommendedName>
</protein>
<feature type="chain" id="PRO_5026274384" description="Periplasmic protein" evidence="1">
    <location>
        <begin position="20"/>
        <end position="265"/>
    </location>
</feature>
<dbReference type="Proteomes" id="UP000502377">
    <property type="component" value="Chromosome"/>
</dbReference>
<proteinExistence type="predicted"/>
<feature type="signal peptide" evidence="1">
    <location>
        <begin position="1"/>
        <end position="19"/>
    </location>
</feature>
<organism evidence="2 3">
    <name type="scientific">Campylobacter rectus</name>
    <name type="common">Wolinella recta</name>
    <dbReference type="NCBI Taxonomy" id="203"/>
    <lineage>
        <taxon>Bacteria</taxon>
        <taxon>Pseudomonadati</taxon>
        <taxon>Campylobacterota</taxon>
        <taxon>Epsilonproteobacteria</taxon>
        <taxon>Campylobacterales</taxon>
        <taxon>Campylobacteraceae</taxon>
        <taxon>Campylobacter</taxon>
    </lineage>
</organism>
<reference evidence="2 3" key="1">
    <citation type="submission" date="2016-07" db="EMBL/GenBank/DDBJ databases">
        <title>Comparative genomics of the Campylobacter concisus group.</title>
        <authorList>
            <person name="Miller W.G."/>
            <person name="Yee E."/>
            <person name="Chapman M.H."/>
            <person name="Huynh S."/>
            <person name="Bono J.L."/>
            <person name="On S.L.W."/>
            <person name="StLeger J."/>
            <person name="Foster G."/>
            <person name="Parker C.T."/>
        </authorList>
    </citation>
    <scope>NUCLEOTIDE SEQUENCE [LARGE SCALE GENOMIC DNA]</scope>
    <source>
        <strain evidence="2 3">ATCC 33238</strain>
    </source>
</reference>
<dbReference type="EMBL" id="CP012543">
    <property type="protein sequence ID" value="QCD47736.1"/>
    <property type="molecule type" value="Genomic_DNA"/>
</dbReference>
<dbReference type="AlphaFoldDB" id="A0A6G5QQK2"/>
<evidence type="ECO:0000256" key="1">
    <source>
        <dbReference type="SAM" id="SignalP"/>
    </source>
</evidence>
<dbReference type="RefSeq" id="WP_002943992.1">
    <property type="nucleotide sequence ID" value="NZ_CP012543.1"/>
</dbReference>
<evidence type="ECO:0000313" key="3">
    <source>
        <dbReference type="Proteomes" id="UP000502377"/>
    </source>
</evidence>
<accession>A0A6G5QQK2</accession>
<sequence length="265" mass="28634">MVKKLILLAVSAAFCLASGVIDIASGLLGQNSAKATQLFGDGSAYLNANGKPDIAKISNVLKSNSLLRLSYKQNVKVNIKFISHQNNPLLLMKVVKDALNGLGYNNILTSEFSNAGGALWGVTIDTKFIPDPGSLYAALKESDTEITDINRPGELSYEYVIDASNSSINQTPVQFSQEIQLSKPLEPYLIDVSGAKSAVISASAEDRWSAVVRILDKNLNLLDERQSDKAANSLKVSLPQNAKYLMVGDAVSLENIKRGLKIYLE</sequence>
<gene>
    <name evidence="2" type="ORF">CRECT_2133</name>
</gene>
<evidence type="ECO:0008006" key="4">
    <source>
        <dbReference type="Google" id="ProtNLM"/>
    </source>
</evidence>
<evidence type="ECO:0000313" key="2">
    <source>
        <dbReference type="EMBL" id="QCD47736.1"/>
    </source>
</evidence>
<name>A0A6G5QQK2_CAMRE</name>
<keyword evidence="1" id="KW-0732">Signal</keyword>
<dbReference type="KEGG" id="crx:CRECT_2133"/>